<evidence type="ECO:0000313" key="1">
    <source>
        <dbReference type="EMBL" id="MBT8724697.1"/>
    </source>
</evidence>
<protein>
    <submittedName>
        <fullName evidence="1">Uncharacterized protein</fullName>
    </submittedName>
</protein>
<keyword evidence="2" id="KW-1185">Reference proteome</keyword>
<name>A0ABS5WYD3_BACUN</name>
<sequence length="65" mass="7545">MPEMVDLSKYAIFETPQLETRKVYNAPDDYEAVERFNKSMAEVHRDYSAKEKLSCISAKKLVLTD</sequence>
<comment type="caution">
    <text evidence="1">The sequence shown here is derived from an EMBL/GenBank/DDBJ whole genome shotgun (WGS) entry which is preliminary data.</text>
</comment>
<reference evidence="1 2" key="1">
    <citation type="submission" date="2020-12" db="EMBL/GenBank/DDBJ databases">
        <title>Microorganisms.</title>
        <authorList>
            <person name="Matos J."/>
            <person name="Faleiro L."/>
            <person name="Duarte I."/>
        </authorList>
    </citation>
    <scope>NUCLEOTIDE SEQUENCE [LARGE SCALE GENOMIC DNA]</scope>
    <source>
        <strain evidence="1 2">PtFD3Pch2</strain>
    </source>
</reference>
<gene>
    <name evidence="1" type="ORF">JQN06_00725</name>
</gene>
<accession>A0ABS5WYD3</accession>
<evidence type="ECO:0000313" key="2">
    <source>
        <dbReference type="Proteomes" id="UP001196342"/>
    </source>
</evidence>
<organism evidence="1 2">
    <name type="scientific">Bacteroides uniformis</name>
    <dbReference type="NCBI Taxonomy" id="820"/>
    <lineage>
        <taxon>Bacteria</taxon>
        <taxon>Pseudomonadati</taxon>
        <taxon>Bacteroidota</taxon>
        <taxon>Bacteroidia</taxon>
        <taxon>Bacteroidales</taxon>
        <taxon>Bacteroidaceae</taxon>
        <taxon>Bacteroides</taxon>
    </lineage>
</organism>
<dbReference type="Proteomes" id="UP001196342">
    <property type="component" value="Unassembled WGS sequence"/>
</dbReference>
<proteinExistence type="predicted"/>
<dbReference type="EMBL" id="JAFBJK010000002">
    <property type="protein sequence ID" value="MBT8724697.1"/>
    <property type="molecule type" value="Genomic_DNA"/>
</dbReference>